<reference evidence="3 4" key="1">
    <citation type="submission" date="2020-03" db="EMBL/GenBank/DDBJ databases">
        <title>Draft Genome Sequence of Cudoniella acicularis.</title>
        <authorList>
            <person name="Buettner E."/>
            <person name="Kellner H."/>
        </authorList>
    </citation>
    <scope>NUCLEOTIDE SEQUENCE [LARGE SCALE GENOMIC DNA]</scope>
    <source>
        <strain evidence="3 4">DSM 108380</strain>
    </source>
</reference>
<dbReference type="Pfam" id="PF11160">
    <property type="entry name" value="Hva1_TUDOR"/>
    <property type="match status" value="1"/>
</dbReference>
<feature type="compositionally biased region" description="Basic and acidic residues" evidence="1">
    <location>
        <begin position="1"/>
        <end position="10"/>
    </location>
</feature>
<feature type="domain" description="Hypervirulence associated protein TUDOR" evidence="2">
    <location>
        <begin position="16"/>
        <end position="70"/>
    </location>
</feature>
<evidence type="ECO:0000313" key="4">
    <source>
        <dbReference type="Proteomes" id="UP000566819"/>
    </source>
</evidence>
<dbReference type="AlphaFoldDB" id="A0A8H4RRI9"/>
<dbReference type="Proteomes" id="UP000566819">
    <property type="component" value="Unassembled WGS sequence"/>
</dbReference>
<evidence type="ECO:0000313" key="3">
    <source>
        <dbReference type="EMBL" id="KAF4633172.1"/>
    </source>
</evidence>
<dbReference type="OrthoDB" id="2138648at2759"/>
<keyword evidence="4" id="KW-1185">Reference proteome</keyword>
<name>A0A8H4RRI9_9HELO</name>
<accession>A0A8H4RRI9</accession>
<comment type="caution">
    <text evidence="3">The sequence shown here is derived from an EMBL/GenBank/DDBJ whole genome shotgun (WGS) entry which is preliminary data.</text>
</comment>
<feature type="region of interest" description="Disordered" evidence="1">
    <location>
        <begin position="1"/>
        <end position="78"/>
    </location>
</feature>
<dbReference type="Gene3D" id="2.30.30.1060">
    <property type="match status" value="1"/>
</dbReference>
<dbReference type="EMBL" id="JAAMPI010000282">
    <property type="protein sequence ID" value="KAF4633172.1"/>
    <property type="molecule type" value="Genomic_DNA"/>
</dbReference>
<evidence type="ECO:0000256" key="1">
    <source>
        <dbReference type="SAM" id="MobiDB-lite"/>
    </source>
</evidence>
<proteinExistence type="predicted"/>
<sequence length="78" mass="8826">MSGKVEDKRGNTISEGNRVFTKTRGGKREGEVEEIVMTTEEADEKNVKNPPKVLFHDQHGHKVAHNPETLENLDTKKK</sequence>
<organism evidence="3 4">
    <name type="scientific">Cudoniella acicularis</name>
    <dbReference type="NCBI Taxonomy" id="354080"/>
    <lineage>
        <taxon>Eukaryota</taxon>
        <taxon>Fungi</taxon>
        <taxon>Dikarya</taxon>
        <taxon>Ascomycota</taxon>
        <taxon>Pezizomycotina</taxon>
        <taxon>Leotiomycetes</taxon>
        <taxon>Helotiales</taxon>
        <taxon>Tricladiaceae</taxon>
        <taxon>Cudoniella</taxon>
    </lineage>
</organism>
<protein>
    <recommendedName>
        <fullName evidence="2">Hypervirulence associated protein TUDOR domain-containing protein</fullName>
    </recommendedName>
</protein>
<evidence type="ECO:0000259" key="2">
    <source>
        <dbReference type="Pfam" id="PF11160"/>
    </source>
</evidence>
<gene>
    <name evidence="3" type="ORF">G7Y89_g4950</name>
</gene>
<dbReference type="InterPro" id="IPR021331">
    <property type="entry name" value="Hva1_TUDOR"/>
</dbReference>